<dbReference type="PROSITE" id="PS50850">
    <property type="entry name" value="MFS"/>
    <property type="match status" value="1"/>
</dbReference>
<dbReference type="EMBL" id="QZVS01000094">
    <property type="protein sequence ID" value="RJT86116.1"/>
    <property type="molecule type" value="Genomic_DNA"/>
</dbReference>
<sequence>MNGPTGLVVSAASRLPSANSATTTMTNTASIFLPTGSIRVVPGTPPDKTDPPFPWVGLITLAAAVFLSVTSEMLPTGLLPEMSRSLNVAESQIGLLVSWFAFTVVLTSAPVAIWTRRFPRHGLIIVVLIIFAVSNILTAIAPTYELVVAARVLGGVAHGLFWSVVGAYAGHLVPKAQIGRAVSITVAGGTLAFVFGVPLGTMGGHLLGWRLSFVLLAGLMLVGAVLVWKFLPPVARYSTGAPASASGKTGKKATGPRDATVSAVVLICFITGITMIGHYSFYTYITPFLLDGLGVDLSLLAPLLFAYGVAGAVGLLLVGTVFGPRPSLGLILGLAVSALSVTLLAVFTATLPVAIAAFVLWGMAFGTLPPLLQTRMLHAASPQIRDTASAFYTTAFNAGIGGGALLGAVLLDSVGLEAVPFVYVGLLLVALVLVIVTDRLTHRRSRA</sequence>
<dbReference type="AlphaFoldDB" id="A0A3A5MI47"/>
<dbReference type="PANTHER" id="PTHR43124:SF3">
    <property type="entry name" value="CHLORAMPHENICOL EFFLUX PUMP RV0191"/>
    <property type="match status" value="1"/>
</dbReference>
<dbReference type="CDD" id="cd17324">
    <property type="entry name" value="MFS_NepI_like"/>
    <property type="match status" value="1"/>
</dbReference>
<dbReference type="InterPro" id="IPR011701">
    <property type="entry name" value="MFS"/>
</dbReference>
<name>A0A3A5MI47_9MICO</name>
<accession>A0A3A5MI47</accession>
<comment type="caution">
    <text evidence="8">The sequence shown here is derived from an EMBL/GenBank/DDBJ whole genome shotgun (WGS) entry which is preliminary data.</text>
</comment>
<keyword evidence="2" id="KW-1003">Cell membrane</keyword>
<dbReference type="Proteomes" id="UP000272015">
    <property type="component" value="Unassembled WGS sequence"/>
</dbReference>
<evidence type="ECO:0000313" key="9">
    <source>
        <dbReference type="Proteomes" id="UP000272015"/>
    </source>
</evidence>
<keyword evidence="3 6" id="KW-0812">Transmembrane</keyword>
<keyword evidence="4 6" id="KW-1133">Transmembrane helix</keyword>
<feature type="transmembrane region" description="Helical" evidence="6">
    <location>
        <begin position="53"/>
        <end position="73"/>
    </location>
</feature>
<evidence type="ECO:0000256" key="2">
    <source>
        <dbReference type="ARBA" id="ARBA00022475"/>
    </source>
</evidence>
<dbReference type="GO" id="GO:0005886">
    <property type="term" value="C:plasma membrane"/>
    <property type="evidence" value="ECO:0007669"/>
    <property type="project" value="UniProtKB-SubCell"/>
</dbReference>
<keyword evidence="5 6" id="KW-0472">Membrane</keyword>
<feature type="transmembrane region" description="Helical" evidence="6">
    <location>
        <begin position="122"/>
        <end position="142"/>
    </location>
</feature>
<dbReference type="Pfam" id="PF07690">
    <property type="entry name" value="MFS_1"/>
    <property type="match status" value="1"/>
</dbReference>
<feature type="transmembrane region" description="Helical" evidence="6">
    <location>
        <begin position="93"/>
        <end position="115"/>
    </location>
</feature>
<dbReference type="GO" id="GO:0022857">
    <property type="term" value="F:transmembrane transporter activity"/>
    <property type="evidence" value="ECO:0007669"/>
    <property type="project" value="InterPro"/>
</dbReference>
<feature type="domain" description="Major facilitator superfamily (MFS) profile" evidence="7">
    <location>
        <begin position="57"/>
        <end position="442"/>
    </location>
</feature>
<dbReference type="SUPFAM" id="SSF103473">
    <property type="entry name" value="MFS general substrate transporter"/>
    <property type="match status" value="1"/>
</dbReference>
<feature type="transmembrane region" description="Helical" evidence="6">
    <location>
        <begin position="391"/>
        <end position="411"/>
    </location>
</feature>
<dbReference type="OrthoDB" id="2810795at2"/>
<proteinExistence type="predicted"/>
<feature type="transmembrane region" description="Helical" evidence="6">
    <location>
        <begin position="259"/>
        <end position="279"/>
    </location>
</feature>
<feature type="transmembrane region" description="Helical" evidence="6">
    <location>
        <begin position="148"/>
        <end position="169"/>
    </location>
</feature>
<comment type="subcellular location">
    <subcellularLocation>
        <location evidence="1">Cell membrane</location>
        <topology evidence="1">Multi-pass membrane protein</topology>
    </subcellularLocation>
</comment>
<evidence type="ECO:0000256" key="1">
    <source>
        <dbReference type="ARBA" id="ARBA00004651"/>
    </source>
</evidence>
<dbReference type="InterPro" id="IPR050189">
    <property type="entry name" value="MFS_Efflux_Transporters"/>
</dbReference>
<keyword evidence="9" id="KW-1185">Reference proteome</keyword>
<feature type="transmembrane region" description="Helical" evidence="6">
    <location>
        <begin position="328"/>
        <end position="347"/>
    </location>
</feature>
<feature type="transmembrane region" description="Helical" evidence="6">
    <location>
        <begin position="299"/>
        <end position="321"/>
    </location>
</feature>
<dbReference type="InterPro" id="IPR036259">
    <property type="entry name" value="MFS_trans_sf"/>
</dbReference>
<feature type="transmembrane region" description="Helical" evidence="6">
    <location>
        <begin position="181"/>
        <end position="201"/>
    </location>
</feature>
<evidence type="ECO:0000256" key="6">
    <source>
        <dbReference type="SAM" id="Phobius"/>
    </source>
</evidence>
<evidence type="ECO:0000313" key="8">
    <source>
        <dbReference type="EMBL" id="RJT86116.1"/>
    </source>
</evidence>
<protein>
    <submittedName>
        <fullName evidence="8">MFS transporter</fullName>
    </submittedName>
</protein>
<dbReference type="InterPro" id="IPR020846">
    <property type="entry name" value="MFS_dom"/>
</dbReference>
<dbReference type="Gene3D" id="1.20.1250.20">
    <property type="entry name" value="MFS general substrate transporter like domains"/>
    <property type="match status" value="1"/>
</dbReference>
<feature type="transmembrane region" description="Helical" evidence="6">
    <location>
        <begin position="417"/>
        <end position="436"/>
    </location>
</feature>
<gene>
    <name evidence="8" type="ORF">D6T64_17735</name>
</gene>
<reference evidence="8 9" key="1">
    <citation type="submission" date="2018-09" db="EMBL/GenBank/DDBJ databases">
        <title>Novel species of Cryobacterium.</title>
        <authorList>
            <person name="Liu Q."/>
            <person name="Xin Y.-H."/>
        </authorList>
    </citation>
    <scope>NUCLEOTIDE SEQUENCE [LARGE SCALE GENOMIC DNA]</scope>
    <source>
        <strain evidence="8 9">Hh39</strain>
    </source>
</reference>
<feature type="transmembrane region" description="Helical" evidence="6">
    <location>
        <begin position="353"/>
        <end position="371"/>
    </location>
</feature>
<evidence type="ECO:0000259" key="7">
    <source>
        <dbReference type="PROSITE" id="PS50850"/>
    </source>
</evidence>
<evidence type="ECO:0000256" key="3">
    <source>
        <dbReference type="ARBA" id="ARBA00022692"/>
    </source>
</evidence>
<dbReference type="PANTHER" id="PTHR43124">
    <property type="entry name" value="PURINE EFFLUX PUMP PBUE"/>
    <property type="match status" value="1"/>
</dbReference>
<evidence type="ECO:0000256" key="4">
    <source>
        <dbReference type="ARBA" id="ARBA00022989"/>
    </source>
</evidence>
<feature type="transmembrane region" description="Helical" evidence="6">
    <location>
        <begin position="207"/>
        <end position="228"/>
    </location>
</feature>
<organism evidence="8 9">
    <name type="scientific">Cryobacterium melibiosiphilum</name>
    <dbReference type="NCBI Taxonomy" id="995039"/>
    <lineage>
        <taxon>Bacteria</taxon>
        <taxon>Bacillati</taxon>
        <taxon>Actinomycetota</taxon>
        <taxon>Actinomycetes</taxon>
        <taxon>Micrococcales</taxon>
        <taxon>Microbacteriaceae</taxon>
        <taxon>Cryobacterium</taxon>
    </lineage>
</organism>
<evidence type="ECO:0000256" key="5">
    <source>
        <dbReference type="ARBA" id="ARBA00023136"/>
    </source>
</evidence>